<name>A0A2A9FDF9_9PSEU</name>
<comment type="caution">
    <text evidence="1">The sequence shown here is derived from an EMBL/GenBank/DDBJ whole genome shotgun (WGS) entry which is preliminary data.</text>
</comment>
<evidence type="ECO:0000313" key="2">
    <source>
        <dbReference type="Proteomes" id="UP000243542"/>
    </source>
</evidence>
<protein>
    <submittedName>
        <fullName evidence="1">FR47-like protein</fullName>
    </submittedName>
</protein>
<dbReference type="GO" id="GO:0016747">
    <property type="term" value="F:acyltransferase activity, transferring groups other than amino-acyl groups"/>
    <property type="evidence" value="ECO:0007669"/>
    <property type="project" value="InterPro"/>
</dbReference>
<gene>
    <name evidence="1" type="ORF">ATK36_3702</name>
</gene>
<dbReference type="Gene3D" id="3.40.630.30">
    <property type="match status" value="1"/>
</dbReference>
<sequence>MSAIQAYVRTTAPRGRDTERIGPFLATFSRESSNPMLNYAIPDEGAEPSPAELTELTELTAAYRDRDLLPRLEFFTEVAPALETALTSAGYRLERRIPLMTCTPAGFVDRPAPPGFRLREPESDADRRRLRSMQNVAYGAGPEVSDTEVAQTREDLHLLAQDCVSGEIAGGGVALEIVCGISEVAGIAVAGPFRRRGLAAAVTARLTRSVHERGAGFAFLTPANEGVGTMYRKVGYQDCGDCVHMSRQSWSRTVISRESRGCRVIIDDTCHLDRLRPAAGEAEVFEARDHLALCASPVPGL</sequence>
<evidence type="ECO:0000313" key="1">
    <source>
        <dbReference type="EMBL" id="PFG48602.1"/>
    </source>
</evidence>
<dbReference type="AlphaFoldDB" id="A0A2A9FDF9"/>
<dbReference type="InterPro" id="IPR016181">
    <property type="entry name" value="Acyl_CoA_acyltransferase"/>
</dbReference>
<dbReference type="RefSeq" id="WP_098512656.1">
    <property type="nucleotide sequence ID" value="NZ_JBIAKZ010000009.1"/>
</dbReference>
<dbReference type="SUPFAM" id="SSF55729">
    <property type="entry name" value="Acyl-CoA N-acyltransferases (Nat)"/>
    <property type="match status" value="1"/>
</dbReference>
<reference evidence="1 2" key="1">
    <citation type="submission" date="2017-10" db="EMBL/GenBank/DDBJ databases">
        <title>Sequencing the genomes of 1000 actinobacteria strains.</title>
        <authorList>
            <person name="Klenk H.-P."/>
        </authorList>
    </citation>
    <scope>NUCLEOTIDE SEQUENCE [LARGE SCALE GENOMIC DNA]</scope>
    <source>
        <strain evidence="1 2">DSM 46092</strain>
    </source>
</reference>
<dbReference type="EMBL" id="PDJK01000002">
    <property type="protein sequence ID" value="PFG48602.1"/>
    <property type="molecule type" value="Genomic_DNA"/>
</dbReference>
<proteinExistence type="predicted"/>
<dbReference type="Pfam" id="PF13527">
    <property type="entry name" value="Acetyltransf_9"/>
    <property type="match status" value="1"/>
</dbReference>
<keyword evidence="2" id="KW-1185">Reference proteome</keyword>
<dbReference type="Proteomes" id="UP000243542">
    <property type="component" value="Unassembled WGS sequence"/>
</dbReference>
<accession>A0A2A9FDF9</accession>
<organism evidence="1 2">
    <name type="scientific">Amycolatopsis sulphurea</name>
    <dbReference type="NCBI Taxonomy" id="76022"/>
    <lineage>
        <taxon>Bacteria</taxon>
        <taxon>Bacillati</taxon>
        <taxon>Actinomycetota</taxon>
        <taxon>Actinomycetes</taxon>
        <taxon>Pseudonocardiales</taxon>
        <taxon>Pseudonocardiaceae</taxon>
        <taxon>Amycolatopsis</taxon>
    </lineage>
</organism>